<sequence>MTANTLKITYGQRENNQRAARERLRRAESGEEFEEQEAAFVLNFEDLDDVERLMRRLNLQLLDIVASERPESIRETARLANRDYKEVHRNLKELEALGVIEFTTDGNSKRPILRDGTEAIDLSITFPIDTDTSNSNSRQETSA</sequence>
<organism evidence="1 2">
    <name type="scientific">Halogranum amylolyticum</name>
    <dbReference type="NCBI Taxonomy" id="660520"/>
    <lineage>
        <taxon>Archaea</taxon>
        <taxon>Methanobacteriati</taxon>
        <taxon>Methanobacteriota</taxon>
        <taxon>Stenosarchaea group</taxon>
        <taxon>Halobacteria</taxon>
        <taxon>Halobacteriales</taxon>
        <taxon>Haloferacaceae</taxon>
    </lineage>
</organism>
<dbReference type="RefSeq" id="WP_089827337.1">
    <property type="nucleotide sequence ID" value="NZ_FODV01000019.1"/>
</dbReference>
<name>A0A1H8VTT7_9EURY</name>
<dbReference type="InterPro" id="IPR036390">
    <property type="entry name" value="WH_DNA-bd_sf"/>
</dbReference>
<dbReference type="Proteomes" id="UP000199126">
    <property type="component" value="Unassembled WGS sequence"/>
</dbReference>
<accession>A0A1H8VTT7</accession>
<reference evidence="2" key="1">
    <citation type="submission" date="2016-10" db="EMBL/GenBank/DDBJ databases">
        <authorList>
            <person name="Varghese N."/>
            <person name="Submissions S."/>
        </authorList>
    </citation>
    <scope>NUCLEOTIDE SEQUENCE [LARGE SCALE GENOMIC DNA]</scope>
    <source>
        <strain evidence="2">CGMCC 1.10121</strain>
    </source>
</reference>
<dbReference type="EMBL" id="FODV01000019">
    <property type="protein sequence ID" value="SEP18842.1"/>
    <property type="molecule type" value="Genomic_DNA"/>
</dbReference>
<gene>
    <name evidence="1" type="ORF">SAMN04487948_11975</name>
</gene>
<evidence type="ECO:0000313" key="1">
    <source>
        <dbReference type="EMBL" id="SEP18842.1"/>
    </source>
</evidence>
<proteinExistence type="predicted"/>
<dbReference type="SUPFAM" id="SSF46785">
    <property type="entry name" value="Winged helix' DNA-binding domain"/>
    <property type="match status" value="1"/>
</dbReference>
<protein>
    <submittedName>
        <fullName evidence="1">Predicted transcriptional regulator</fullName>
    </submittedName>
</protein>
<evidence type="ECO:0000313" key="2">
    <source>
        <dbReference type="Proteomes" id="UP000199126"/>
    </source>
</evidence>
<dbReference type="Pfam" id="PF25212">
    <property type="entry name" value="HVO_A0114"/>
    <property type="match status" value="1"/>
</dbReference>
<keyword evidence="2" id="KW-1185">Reference proteome</keyword>
<dbReference type="AlphaFoldDB" id="A0A1H8VTT7"/>
<dbReference type="OrthoDB" id="325082at2157"/>